<keyword evidence="4" id="KW-0808">Transferase</keyword>
<dbReference type="InterPro" id="IPR005467">
    <property type="entry name" value="His_kinase_dom"/>
</dbReference>
<dbReference type="InterPro" id="IPR003594">
    <property type="entry name" value="HATPase_dom"/>
</dbReference>
<keyword evidence="6" id="KW-0902">Two-component regulatory system</keyword>
<evidence type="ECO:0000256" key="6">
    <source>
        <dbReference type="ARBA" id="ARBA00023012"/>
    </source>
</evidence>
<dbReference type="Gene3D" id="1.10.287.130">
    <property type="match status" value="1"/>
</dbReference>
<evidence type="ECO:0000256" key="8">
    <source>
        <dbReference type="SAM" id="Phobius"/>
    </source>
</evidence>
<evidence type="ECO:0000313" key="10">
    <source>
        <dbReference type="EMBL" id="TCP24802.1"/>
    </source>
</evidence>
<dbReference type="SUPFAM" id="SSF47384">
    <property type="entry name" value="Homodimeric domain of signal transducing histidine kinase"/>
    <property type="match status" value="1"/>
</dbReference>
<evidence type="ECO:0000256" key="1">
    <source>
        <dbReference type="ARBA" id="ARBA00000085"/>
    </source>
</evidence>
<keyword evidence="7" id="KW-0802">TPR repeat</keyword>
<dbReference type="SUPFAM" id="SSF55874">
    <property type="entry name" value="ATPase domain of HSP90 chaperone/DNA topoisomerase II/histidine kinase"/>
    <property type="match status" value="1"/>
</dbReference>
<dbReference type="PANTHER" id="PTHR43711:SF26">
    <property type="entry name" value="SENSOR HISTIDINE KINASE RCSC"/>
    <property type="match status" value="1"/>
</dbReference>
<comment type="caution">
    <text evidence="10">The sequence shown here is derived from an EMBL/GenBank/DDBJ whole genome shotgun (WGS) entry which is preliminary data.</text>
</comment>
<gene>
    <name evidence="10" type="ORF">EV195_105233</name>
</gene>
<dbReference type="Pfam" id="PF02518">
    <property type="entry name" value="HATPase_c"/>
    <property type="match status" value="1"/>
</dbReference>
<protein>
    <recommendedName>
        <fullName evidence="2">histidine kinase</fullName>
        <ecNumber evidence="2">2.7.13.3</ecNumber>
    </recommendedName>
</protein>
<dbReference type="InterPro" id="IPR050736">
    <property type="entry name" value="Sensor_HK_Regulatory"/>
</dbReference>
<keyword evidence="8" id="KW-0812">Transmembrane</keyword>
<dbReference type="InterPro" id="IPR003661">
    <property type="entry name" value="HisK_dim/P_dom"/>
</dbReference>
<evidence type="ECO:0000256" key="3">
    <source>
        <dbReference type="ARBA" id="ARBA00022553"/>
    </source>
</evidence>
<dbReference type="AlphaFoldDB" id="A0A4R2NSP1"/>
<dbReference type="EMBL" id="SLXM01000005">
    <property type="protein sequence ID" value="TCP24802.1"/>
    <property type="molecule type" value="Genomic_DNA"/>
</dbReference>
<accession>A0A4R2NSP1</accession>
<dbReference type="InterPro" id="IPR036097">
    <property type="entry name" value="HisK_dim/P_sf"/>
</dbReference>
<dbReference type="SMART" id="SM00387">
    <property type="entry name" value="HATPase_c"/>
    <property type="match status" value="1"/>
</dbReference>
<keyword evidence="8" id="KW-0472">Membrane</keyword>
<dbReference type="InterPro" id="IPR019734">
    <property type="entry name" value="TPR_rpt"/>
</dbReference>
<keyword evidence="8" id="KW-1133">Transmembrane helix</keyword>
<dbReference type="SMART" id="SM00028">
    <property type="entry name" value="TPR"/>
    <property type="match status" value="4"/>
</dbReference>
<keyword evidence="3" id="KW-0597">Phosphoprotein</keyword>
<dbReference type="EC" id="2.7.13.3" evidence="2"/>
<keyword evidence="5 10" id="KW-0418">Kinase</keyword>
<evidence type="ECO:0000256" key="4">
    <source>
        <dbReference type="ARBA" id="ARBA00022679"/>
    </source>
</evidence>
<dbReference type="InterPro" id="IPR011990">
    <property type="entry name" value="TPR-like_helical_dom_sf"/>
</dbReference>
<dbReference type="GO" id="GO:0000155">
    <property type="term" value="F:phosphorelay sensor kinase activity"/>
    <property type="evidence" value="ECO:0007669"/>
    <property type="project" value="InterPro"/>
</dbReference>
<evidence type="ECO:0000259" key="9">
    <source>
        <dbReference type="PROSITE" id="PS50109"/>
    </source>
</evidence>
<evidence type="ECO:0000313" key="11">
    <source>
        <dbReference type="Proteomes" id="UP000294564"/>
    </source>
</evidence>
<dbReference type="PROSITE" id="PS50109">
    <property type="entry name" value="HIS_KIN"/>
    <property type="match status" value="1"/>
</dbReference>
<organism evidence="10 11">
    <name type="scientific">Tenacibaculum skagerrakense</name>
    <dbReference type="NCBI Taxonomy" id="186571"/>
    <lineage>
        <taxon>Bacteria</taxon>
        <taxon>Pseudomonadati</taxon>
        <taxon>Bacteroidota</taxon>
        <taxon>Flavobacteriia</taxon>
        <taxon>Flavobacteriales</taxon>
        <taxon>Flavobacteriaceae</taxon>
        <taxon>Tenacibaculum</taxon>
    </lineage>
</organism>
<proteinExistence type="predicted"/>
<evidence type="ECO:0000256" key="2">
    <source>
        <dbReference type="ARBA" id="ARBA00012438"/>
    </source>
</evidence>
<reference evidence="10 11" key="1">
    <citation type="submission" date="2019-03" db="EMBL/GenBank/DDBJ databases">
        <title>Genomic Encyclopedia of Type Strains, Phase IV (KMG-IV): sequencing the most valuable type-strain genomes for metagenomic binning, comparative biology and taxonomic classification.</title>
        <authorList>
            <person name="Goeker M."/>
        </authorList>
    </citation>
    <scope>NUCLEOTIDE SEQUENCE [LARGE SCALE GENOMIC DNA]</scope>
    <source>
        <strain evidence="10 11">DSM 14836</strain>
    </source>
</reference>
<dbReference type="Proteomes" id="UP000294564">
    <property type="component" value="Unassembled WGS sequence"/>
</dbReference>
<dbReference type="Gene3D" id="1.25.40.10">
    <property type="entry name" value="Tetratricopeptide repeat domain"/>
    <property type="match status" value="2"/>
</dbReference>
<dbReference type="InterPro" id="IPR004358">
    <property type="entry name" value="Sig_transdc_His_kin-like_C"/>
</dbReference>
<dbReference type="CDD" id="cd00082">
    <property type="entry name" value="HisKA"/>
    <property type="match status" value="1"/>
</dbReference>
<feature type="domain" description="Histidine kinase" evidence="9">
    <location>
        <begin position="351"/>
        <end position="569"/>
    </location>
</feature>
<dbReference type="Gene3D" id="3.30.565.10">
    <property type="entry name" value="Histidine kinase-like ATPase, C-terminal domain"/>
    <property type="match status" value="1"/>
</dbReference>
<evidence type="ECO:0000256" key="7">
    <source>
        <dbReference type="PROSITE-ProRule" id="PRU00339"/>
    </source>
</evidence>
<dbReference type="RefSeq" id="WP_132794847.1">
    <property type="nucleotide sequence ID" value="NZ_SLXM01000005.1"/>
</dbReference>
<dbReference type="PROSITE" id="PS50005">
    <property type="entry name" value="TPR"/>
    <property type="match status" value="1"/>
</dbReference>
<dbReference type="SUPFAM" id="SSF48452">
    <property type="entry name" value="TPR-like"/>
    <property type="match status" value="1"/>
</dbReference>
<keyword evidence="11" id="KW-1185">Reference proteome</keyword>
<evidence type="ECO:0000256" key="5">
    <source>
        <dbReference type="ARBA" id="ARBA00022777"/>
    </source>
</evidence>
<dbReference type="PANTHER" id="PTHR43711">
    <property type="entry name" value="TWO-COMPONENT HISTIDINE KINASE"/>
    <property type="match status" value="1"/>
</dbReference>
<feature type="transmembrane region" description="Helical" evidence="8">
    <location>
        <begin position="302"/>
        <end position="321"/>
    </location>
</feature>
<name>A0A4R2NSP1_9FLAO</name>
<dbReference type="InterPro" id="IPR036890">
    <property type="entry name" value="HATPase_C_sf"/>
</dbReference>
<sequence>MKYSFSFFTIVVLSSISFLSAQKKNYLTRKGDSICDNSKNIVFCKAIDFYRSQQYDSCYAYSNRALMMTNDKEEKDFFHCIHGYSAYTKGLYKKALLSFNSISNSDNYALIKNYLLGNVHLSLKSYDKAVNNYKYWIANNKDTNNVIKKAVLRNLGLSYIHLRDYETARDYFDKELSLINSNDTVAIIDAKTYLANVYYNQYLDEDAIPLFKEVYELSKSFNNVELKHNASLNMAVVERNRKDYQQSVAYYREHIKWKDSLFNRDKIWELTEKDKQFAVAQKESEIAIQDEKLKTQKVVQKALIFGASGLLIFLAFLGFFYKKLQKKNSLITQQKEDLAIANKTKNYLFSVVSHDLRSPMNTIKHQHLQLKKHIENNNIEGIREANNSAITVTESTSHLLNNVLHWSLEQNNQMVFEQKEYPFKPIIEHVLYDYENLIEANDVEIKTNYLKNSLIKADRESLKIVLRNLLDNAVKYMNGKGAITIEMGVDSEDFAYVSIQDTGIGISKEKLERINSLKDVSIDKINRSEGVGLGLILCQTLVKKNQGVLSFDSEEGKGTKVTIQLPRSEA</sequence>
<dbReference type="PRINTS" id="PR00344">
    <property type="entry name" value="BCTRLSENSOR"/>
</dbReference>
<feature type="repeat" description="TPR" evidence="7">
    <location>
        <begin position="149"/>
        <end position="182"/>
    </location>
</feature>
<comment type="catalytic activity">
    <reaction evidence="1">
        <text>ATP + protein L-histidine = ADP + protein N-phospho-L-histidine.</text>
        <dbReference type="EC" id="2.7.13.3"/>
    </reaction>
</comment>
<dbReference type="OrthoDB" id="9781208at2"/>